<dbReference type="PANTHER" id="PTHR11109">
    <property type="entry name" value="GTP CYCLOHYDROLASE I"/>
    <property type="match status" value="1"/>
</dbReference>
<feature type="domain" description="GTP cyclohydrolase I" evidence="4">
    <location>
        <begin position="38"/>
        <end position="200"/>
    </location>
</feature>
<dbReference type="InterPro" id="IPR043134">
    <property type="entry name" value="GTP-CH-I_N"/>
</dbReference>
<gene>
    <name evidence="5" type="ordered locus">Pars_2122</name>
</gene>
<dbReference type="KEGG" id="pas:Pars_2122"/>
<dbReference type="AlphaFoldDB" id="A4WMQ1"/>
<dbReference type="InterPro" id="IPR043133">
    <property type="entry name" value="GTP-CH-I_C/QueF"/>
</dbReference>
<dbReference type="GO" id="GO:0006729">
    <property type="term" value="P:tetrahydrobiopterin biosynthetic process"/>
    <property type="evidence" value="ECO:0007669"/>
    <property type="project" value="TreeGrafter"/>
</dbReference>
<dbReference type="GO" id="GO:0005737">
    <property type="term" value="C:cytoplasm"/>
    <property type="evidence" value="ECO:0007669"/>
    <property type="project" value="TreeGrafter"/>
</dbReference>
<accession>A4WMQ1</accession>
<sequence length="212" mass="23848">MVCKGRLARVGSLRLNFIYGRRCGCVLKESRLKARAEGGVKELLEYLGEDVSRPGVVNTPRRFVKAMEELTRGLREPPPEVVFFPLEYEAEVGPVVIENIGAVSVCEHHLLPIILRISVAYVPGNGIPGLSKVIKLVKWAAARPIMQERFTEWIADLLMEKLRAKAVYVKVCGVHMCSFIRGAKDEHHSMTTEAKRGEINVRLRCKRPLSCR</sequence>
<dbReference type="SUPFAM" id="SSF55620">
    <property type="entry name" value="Tetrahydrobiopterin biosynthesis enzymes-like"/>
    <property type="match status" value="1"/>
</dbReference>
<dbReference type="EC" id="3.5.4.16" evidence="2"/>
<dbReference type="GO" id="GO:0003934">
    <property type="term" value="F:GTP cyclohydrolase I activity"/>
    <property type="evidence" value="ECO:0007669"/>
    <property type="project" value="UniProtKB-EC"/>
</dbReference>
<dbReference type="PANTHER" id="PTHR11109:SF7">
    <property type="entry name" value="GTP CYCLOHYDROLASE 1"/>
    <property type="match status" value="1"/>
</dbReference>
<proteinExistence type="predicted"/>
<evidence type="ECO:0000256" key="1">
    <source>
        <dbReference type="ARBA" id="ARBA00005080"/>
    </source>
</evidence>
<name>A4WMQ1_PYRAR</name>
<dbReference type="InterPro" id="IPR001474">
    <property type="entry name" value="GTP_CycHdrlase_I"/>
</dbReference>
<evidence type="ECO:0000256" key="3">
    <source>
        <dbReference type="ARBA" id="ARBA00022801"/>
    </source>
</evidence>
<dbReference type="Gene3D" id="1.10.286.10">
    <property type="match status" value="1"/>
</dbReference>
<evidence type="ECO:0000313" key="6">
    <source>
        <dbReference type="Proteomes" id="UP000001567"/>
    </source>
</evidence>
<reference evidence="5 6" key="1">
    <citation type="submission" date="2007-04" db="EMBL/GenBank/DDBJ databases">
        <title>Complete sequence of Pyrobaculum arsenaticum DSM 13514.</title>
        <authorList>
            <consortium name="US DOE Joint Genome Institute"/>
            <person name="Copeland A."/>
            <person name="Lucas S."/>
            <person name="Lapidus A."/>
            <person name="Barry K."/>
            <person name="Glavina del Rio T."/>
            <person name="Dalin E."/>
            <person name="Tice H."/>
            <person name="Pitluck S."/>
            <person name="Chain P."/>
            <person name="Malfatti S."/>
            <person name="Shin M."/>
            <person name="Vergez L."/>
            <person name="Schmutz J."/>
            <person name="Larimer F."/>
            <person name="Land M."/>
            <person name="Hauser L."/>
            <person name="Kyrpides N."/>
            <person name="Mikhailova N."/>
            <person name="Cozen A.E."/>
            <person name="Fitz-Gibbon S.T."/>
            <person name="House C.H."/>
            <person name="Saltikov C."/>
            <person name="Lowe T.M."/>
            <person name="Richardson P."/>
        </authorList>
    </citation>
    <scope>NUCLEOTIDE SEQUENCE [LARGE SCALE GENOMIC DNA]</scope>
    <source>
        <strain evidence="6">ATCC 700994 / DSM 13514 / JCM 11321 / PZ6</strain>
    </source>
</reference>
<dbReference type="EMBL" id="CP000660">
    <property type="protein sequence ID" value="ABP51668.1"/>
    <property type="molecule type" value="Genomic_DNA"/>
</dbReference>
<protein>
    <recommendedName>
        <fullName evidence="2">GTP cyclohydrolase I</fullName>
        <ecNumber evidence="2">3.5.4.16</ecNumber>
    </recommendedName>
</protein>
<dbReference type="GO" id="GO:0008270">
    <property type="term" value="F:zinc ion binding"/>
    <property type="evidence" value="ECO:0007669"/>
    <property type="project" value="TreeGrafter"/>
</dbReference>
<dbReference type="InterPro" id="IPR020602">
    <property type="entry name" value="GTP_CycHdrlase_I_dom"/>
</dbReference>
<dbReference type="STRING" id="340102.Pars_2122"/>
<dbReference type="PhylomeDB" id="A4WMQ1"/>
<comment type="pathway">
    <text evidence="1">Cofactor biosynthesis; 7,8-dihydroneopterin triphosphate biosynthesis; 7,8-dihydroneopterin triphosphate from GTP: step 1/1.</text>
</comment>
<keyword evidence="3 5" id="KW-0378">Hydrolase</keyword>
<organism evidence="5 6">
    <name type="scientific">Pyrobaculum arsenaticum (strain DSM 13514 / JCM 11321 / PZ6)</name>
    <dbReference type="NCBI Taxonomy" id="340102"/>
    <lineage>
        <taxon>Archaea</taxon>
        <taxon>Thermoproteota</taxon>
        <taxon>Thermoprotei</taxon>
        <taxon>Thermoproteales</taxon>
        <taxon>Thermoproteaceae</taxon>
        <taxon>Pyrobaculum</taxon>
    </lineage>
</organism>
<dbReference type="NCBIfam" id="NF006826">
    <property type="entry name" value="PRK09347.1-3"/>
    <property type="match status" value="1"/>
</dbReference>
<dbReference type="GO" id="GO:0005525">
    <property type="term" value="F:GTP binding"/>
    <property type="evidence" value="ECO:0007669"/>
    <property type="project" value="TreeGrafter"/>
</dbReference>
<dbReference type="Gene3D" id="3.30.1130.10">
    <property type="match status" value="1"/>
</dbReference>
<dbReference type="HOGENOM" id="CLU_049768_3_3_2"/>
<evidence type="ECO:0000256" key="2">
    <source>
        <dbReference type="ARBA" id="ARBA00012715"/>
    </source>
</evidence>
<evidence type="ECO:0000259" key="4">
    <source>
        <dbReference type="Pfam" id="PF01227"/>
    </source>
</evidence>
<evidence type="ECO:0000313" key="5">
    <source>
        <dbReference type="EMBL" id="ABP51668.1"/>
    </source>
</evidence>
<dbReference type="Proteomes" id="UP000001567">
    <property type="component" value="Chromosome"/>
</dbReference>
<dbReference type="Pfam" id="PF01227">
    <property type="entry name" value="GTP_cyclohydroI"/>
    <property type="match status" value="1"/>
</dbReference>
<dbReference type="UniPathway" id="UPA00848">
    <property type="reaction ID" value="UER00151"/>
</dbReference>
<dbReference type="GO" id="GO:0046654">
    <property type="term" value="P:tetrahydrofolate biosynthetic process"/>
    <property type="evidence" value="ECO:0007669"/>
    <property type="project" value="InterPro"/>
</dbReference>